<name>A0A8T2QPJ6_CERRI</name>
<comment type="caution">
    <text evidence="1">The sequence shown here is derived from an EMBL/GenBank/DDBJ whole genome shotgun (WGS) entry which is preliminary data.</text>
</comment>
<dbReference type="Proteomes" id="UP000825935">
    <property type="component" value="Chromosome 33"/>
</dbReference>
<evidence type="ECO:0000313" key="2">
    <source>
        <dbReference type="Proteomes" id="UP000825935"/>
    </source>
</evidence>
<organism evidence="1 2">
    <name type="scientific">Ceratopteris richardii</name>
    <name type="common">Triangle waterfern</name>
    <dbReference type="NCBI Taxonomy" id="49495"/>
    <lineage>
        <taxon>Eukaryota</taxon>
        <taxon>Viridiplantae</taxon>
        <taxon>Streptophyta</taxon>
        <taxon>Embryophyta</taxon>
        <taxon>Tracheophyta</taxon>
        <taxon>Polypodiopsida</taxon>
        <taxon>Polypodiidae</taxon>
        <taxon>Polypodiales</taxon>
        <taxon>Pteridineae</taxon>
        <taxon>Pteridaceae</taxon>
        <taxon>Parkerioideae</taxon>
        <taxon>Ceratopteris</taxon>
    </lineage>
</organism>
<sequence length="101" mass="11628">MVDDRGHRMTWCPYGYSCTSQYLKACWLLLQRWLFQSRFFQQQSRVVIKPGDWLVVEALAQQSPKVPEFGQWNPFSTKIMGTVGYALARGGVKIVAESHES</sequence>
<dbReference type="EMBL" id="CM035438">
    <property type="protein sequence ID" value="KAH7285766.1"/>
    <property type="molecule type" value="Genomic_DNA"/>
</dbReference>
<proteinExistence type="predicted"/>
<gene>
    <name evidence="1" type="ORF">KP509_33G044900</name>
</gene>
<reference evidence="1" key="1">
    <citation type="submission" date="2021-08" db="EMBL/GenBank/DDBJ databases">
        <title>WGS assembly of Ceratopteris richardii.</title>
        <authorList>
            <person name="Marchant D.B."/>
            <person name="Chen G."/>
            <person name="Jenkins J."/>
            <person name="Shu S."/>
            <person name="Leebens-Mack J."/>
            <person name="Grimwood J."/>
            <person name="Schmutz J."/>
            <person name="Soltis P."/>
            <person name="Soltis D."/>
            <person name="Chen Z.-H."/>
        </authorList>
    </citation>
    <scope>NUCLEOTIDE SEQUENCE</scope>
    <source>
        <strain evidence="1">Whitten #5841</strain>
        <tissue evidence="1">Leaf</tissue>
    </source>
</reference>
<dbReference type="AlphaFoldDB" id="A0A8T2QPJ6"/>
<protein>
    <submittedName>
        <fullName evidence="1">Uncharacterized protein</fullName>
    </submittedName>
</protein>
<evidence type="ECO:0000313" key="1">
    <source>
        <dbReference type="EMBL" id="KAH7285766.1"/>
    </source>
</evidence>
<accession>A0A8T2QPJ6</accession>
<keyword evidence="2" id="KW-1185">Reference proteome</keyword>